<keyword evidence="2" id="KW-1185">Reference proteome</keyword>
<gene>
    <name evidence="1" type="ORF">KB449_24835</name>
</gene>
<accession>A0ABT6TMW9</accession>
<dbReference type="EMBL" id="JAGRPV010000001">
    <property type="protein sequence ID" value="MDI4648201.1"/>
    <property type="molecule type" value="Genomic_DNA"/>
</dbReference>
<sequence>MAGRAIIHANCIFRRCELEMDHASYLRYLISRHASLHLPYSFATKLSFLASPLVLGRAMLIHCEDTYENLGAFGFAYGTGPGEYEDRENCQLEVFYIEEKRRTPDLLLAAASELVEDIREGYAGVRYIQFWVPSSPETREGRLLRRIASLPEASRTVNGSLALYKLPLDQLERWVRGLASRRASRRKVR</sequence>
<comment type="caution">
    <text evidence="1">The sequence shown here is derived from an EMBL/GenBank/DDBJ whole genome shotgun (WGS) entry which is preliminary data.</text>
</comment>
<name>A0ABT6TMW9_9BACL</name>
<evidence type="ECO:0000313" key="1">
    <source>
        <dbReference type="EMBL" id="MDI4648201.1"/>
    </source>
</evidence>
<organism evidence="1 2">
    <name type="scientific">Cohnella hashimotonis</name>
    <dbReference type="NCBI Taxonomy" id="2826895"/>
    <lineage>
        <taxon>Bacteria</taxon>
        <taxon>Bacillati</taxon>
        <taxon>Bacillota</taxon>
        <taxon>Bacilli</taxon>
        <taxon>Bacillales</taxon>
        <taxon>Paenibacillaceae</taxon>
        <taxon>Cohnella</taxon>
    </lineage>
</organism>
<dbReference type="RefSeq" id="WP_282910932.1">
    <property type="nucleotide sequence ID" value="NZ_JAGRPV010000001.1"/>
</dbReference>
<proteinExistence type="predicted"/>
<protein>
    <submittedName>
        <fullName evidence="1">Uncharacterized protein</fullName>
    </submittedName>
</protein>
<evidence type="ECO:0000313" key="2">
    <source>
        <dbReference type="Proteomes" id="UP001161691"/>
    </source>
</evidence>
<reference evidence="1" key="1">
    <citation type="submission" date="2023-04" db="EMBL/GenBank/DDBJ databases">
        <title>Comparative genomic analysis of Cohnella hashimotonis sp. nov., isolated from the International Space Station.</title>
        <authorList>
            <person name="Venkateswaran K."/>
            <person name="Simpson A."/>
        </authorList>
    </citation>
    <scope>NUCLEOTIDE SEQUENCE</scope>
    <source>
        <strain evidence="1">F6_2S_P_1</strain>
    </source>
</reference>
<dbReference type="Proteomes" id="UP001161691">
    <property type="component" value="Unassembled WGS sequence"/>
</dbReference>